<evidence type="ECO:0000313" key="11">
    <source>
        <dbReference type="EMBL" id="PWN22221.1"/>
    </source>
</evidence>
<dbReference type="InterPro" id="IPR000425">
    <property type="entry name" value="MIP"/>
</dbReference>
<dbReference type="CDD" id="cd00333">
    <property type="entry name" value="MIP"/>
    <property type="match status" value="1"/>
</dbReference>
<evidence type="ECO:0000256" key="5">
    <source>
        <dbReference type="ARBA" id="ARBA00022737"/>
    </source>
</evidence>
<keyword evidence="5" id="KW-0677">Repeat</keyword>
<dbReference type="InterPro" id="IPR022357">
    <property type="entry name" value="MIP_CS"/>
</dbReference>
<dbReference type="Pfam" id="PF00230">
    <property type="entry name" value="MIP"/>
    <property type="match status" value="1"/>
</dbReference>
<dbReference type="PANTHER" id="PTHR43829:SF9">
    <property type="entry name" value="AQUAPORIN-9"/>
    <property type="match status" value="1"/>
</dbReference>
<dbReference type="GO" id="GO:0015250">
    <property type="term" value="F:water channel activity"/>
    <property type="evidence" value="ECO:0007669"/>
    <property type="project" value="TreeGrafter"/>
</dbReference>
<reference evidence="11 12" key="1">
    <citation type="journal article" date="2018" name="Mol. Biol. Evol.">
        <title>Broad Genomic Sampling Reveals a Smut Pathogenic Ancestry of the Fungal Clade Ustilaginomycotina.</title>
        <authorList>
            <person name="Kijpornyongpan T."/>
            <person name="Mondo S.J."/>
            <person name="Barry K."/>
            <person name="Sandor L."/>
            <person name="Lee J."/>
            <person name="Lipzen A."/>
            <person name="Pangilinan J."/>
            <person name="LaButti K."/>
            <person name="Hainaut M."/>
            <person name="Henrissat B."/>
            <person name="Grigoriev I.V."/>
            <person name="Spatafora J.W."/>
            <person name="Aime M.C."/>
        </authorList>
    </citation>
    <scope>NUCLEOTIDE SEQUENCE [LARGE SCALE GENOMIC DNA]</scope>
    <source>
        <strain evidence="11 12">MCA 4718</strain>
    </source>
</reference>
<dbReference type="Gene3D" id="1.20.1080.10">
    <property type="entry name" value="Glycerol uptake facilitator protein"/>
    <property type="match status" value="1"/>
</dbReference>
<dbReference type="InterPro" id="IPR050363">
    <property type="entry name" value="MIP/Aquaporin"/>
</dbReference>
<gene>
    <name evidence="11" type="ORF">BCV69DRAFT_136796</name>
</gene>
<feature type="transmembrane region" description="Helical" evidence="10">
    <location>
        <begin position="325"/>
        <end position="346"/>
    </location>
</feature>
<evidence type="ECO:0000256" key="3">
    <source>
        <dbReference type="ARBA" id="ARBA00022448"/>
    </source>
</evidence>
<evidence type="ECO:0000256" key="6">
    <source>
        <dbReference type="ARBA" id="ARBA00022989"/>
    </source>
</evidence>
<feature type="transmembrane region" description="Helical" evidence="10">
    <location>
        <begin position="411"/>
        <end position="433"/>
    </location>
</feature>
<keyword evidence="4 10" id="KW-0812">Transmembrane</keyword>
<evidence type="ECO:0000313" key="12">
    <source>
        <dbReference type="Proteomes" id="UP000245942"/>
    </source>
</evidence>
<dbReference type="PANTHER" id="PTHR43829">
    <property type="entry name" value="AQUAPORIN OR AQUAGLYCEROPORIN RELATED"/>
    <property type="match status" value="1"/>
</dbReference>
<sequence>MSAEAGHIPHDAPMAQDVAINIDLPSRRGSLDQGHVTFDGFQLEQVDPNSKVHPSHDIFKDKKTGKHYKKVAPSWSIAHAAAKGKGQPTVEGKRAHGTNFSVGHAIGASKNREPGTAGSRSGATTPIATSGSGLTGNDMERLVEKLRSVVREEVRQANVGHAEHLERVVAETGPPLAPTVSSTGEKSSFGGAGVPELNAEESSPSKTRVITETEAARGIDTDSDVEEAFPNKWAKIRYQCREPFAEFLGCFILITFGTGGDIQALLSPSVGTGMAFGQYLSVSFGWGIGVAMAVWVCGGVSGQINPAVTLALAIFRGFPWKKVPIYWFAQISGCALGALCIIGLYWNPLKLADPEKTQTTASLLTTFPQAFLEPPGARLSGFYNEVYATAVLMMVIVGINDGSNTPPPEGMAPLVLLWLVTGLGACLGWQTAYAVNPARDLGPRIALSIVGYRGLFTFNAWYWLRTPCLGPLVGAPLGCFIYDALIYTGADSPLNKAWGGIRWTKKSKKIPAGIDQ</sequence>
<dbReference type="AlphaFoldDB" id="A0A316UCS9"/>
<keyword evidence="6 10" id="KW-1133">Transmembrane helix</keyword>
<feature type="transmembrane region" description="Helical" evidence="10">
    <location>
        <begin position="445"/>
        <end position="464"/>
    </location>
</feature>
<name>A0A316UCS9_9BASI</name>
<dbReference type="PRINTS" id="PR00783">
    <property type="entry name" value="MINTRINSICP"/>
</dbReference>
<dbReference type="GO" id="GO:0015254">
    <property type="term" value="F:glycerol channel activity"/>
    <property type="evidence" value="ECO:0007669"/>
    <property type="project" value="TreeGrafter"/>
</dbReference>
<feature type="transmembrane region" description="Helical" evidence="10">
    <location>
        <begin position="286"/>
        <end position="313"/>
    </location>
</feature>
<dbReference type="EMBL" id="KZ819323">
    <property type="protein sequence ID" value="PWN22221.1"/>
    <property type="molecule type" value="Genomic_DNA"/>
</dbReference>
<organism evidence="11 12">
    <name type="scientific">Pseudomicrostroma glucosiphilum</name>
    <dbReference type="NCBI Taxonomy" id="1684307"/>
    <lineage>
        <taxon>Eukaryota</taxon>
        <taxon>Fungi</taxon>
        <taxon>Dikarya</taxon>
        <taxon>Basidiomycota</taxon>
        <taxon>Ustilaginomycotina</taxon>
        <taxon>Exobasidiomycetes</taxon>
        <taxon>Microstromatales</taxon>
        <taxon>Microstromatales incertae sedis</taxon>
        <taxon>Pseudomicrostroma</taxon>
    </lineage>
</organism>
<dbReference type="GO" id="GO:0005886">
    <property type="term" value="C:plasma membrane"/>
    <property type="evidence" value="ECO:0007669"/>
    <property type="project" value="TreeGrafter"/>
</dbReference>
<evidence type="ECO:0000256" key="4">
    <source>
        <dbReference type="ARBA" id="ARBA00022692"/>
    </source>
</evidence>
<feature type="region of interest" description="Disordered" evidence="9">
    <location>
        <begin position="105"/>
        <end position="138"/>
    </location>
</feature>
<comment type="subcellular location">
    <subcellularLocation>
        <location evidence="1">Membrane</location>
        <topology evidence="1">Multi-pass membrane protein</topology>
    </subcellularLocation>
</comment>
<dbReference type="InterPro" id="IPR023271">
    <property type="entry name" value="Aquaporin-like"/>
</dbReference>
<accession>A0A316UCS9</accession>
<feature type="transmembrane region" description="Helical" evidence="10">
    <location>
        <begin position="381"/>
        <end position="399"/>
    </location>
</feature>
<evidence type="ECO:0000256" key="8">
    <source>
        <dbReference type="ARBA" id="ARBA00034651"/>
    </source>
</evidence>
<dbReference type="RefSeq" id="XP_025349381.1">
    <property type="nucleotide sequence ID" value="XM_025489261.1"/>
</dbReference>
<dbReference type="SUPFAM" id="SSF81338">
    <property type="entry name" value="Aquaporin-like"/>
    <property type="match status" value="1"/>
</dbReference>
<evidence type="ECO:0000256" key="1">
    <source>
        <dbReference type="ARBA" id="ARBA00004141"/>
    </source>
</evidence>
<keyword evidence="12" id="KW-1185">Reference proteome</keyword>
<dbReference type="Proteomes" id="UP000245942">
    <property type="component" value="Unassembled WGS sequence"/>
</dbReference>
<dbReference type="STRING" id="1684307.A0A316UCS9"/>
<feature type="transmembrane region" description="Helical" evidence="10">
    <location>
        <begin position="244"/>
        <end position="266"/>
    </location>
</feature>
<keyword evidence="3" id="KW-0813">Transport</keyword>
<comment type="similarity">
    <text evidence="2">Belongs to the MIP/aquaporin (TC 1.A.8) family.</text>
</comment>
<dbReference type="OrthoDB" id="3222at2759"/>
<dbReference type="GeneID" id="37010995"/>
<protein>
    <submittedName>
        <fullName evidence="11">Aquaporin-like protein</fullName>
    </submittedName>
</protein>
<keyword evidence="7 10" id="KW-0472">Membrane</keyword>
<feature type="region of interest" description="Disordered" evidence="9">
    <location>
        <begin position="173"/>
        <end position="217"/>
    </location>
</feature>
<dbReference type="PRINTS" id="PR02019">
    <property type="entry name" value="AQUAPORIN7"/>
</dbReference>
<evidence type="ECO:0000256" key="10">
    <source>
        <dbReference type="SAM" id="Phobius"/>
    </source>
</evidence>
<dbReference type="PROSITE" id="PS00221">
    <property type="entry name" value="MIP"/>
    <property type="match status" value="1"/>
</dbReference>
<dbReference type="NCBIfam" id="TIGR00861">
    <property type="entry name" value="MIP"/>
    <property type="match status" value="1"/>
</dbReference>
<comment type="catalytic activity">
    <reaction evidence="8">
        <text>H2O(in) = H2O(out)</text>
        <dbReference type="Rhea" id="RHEA:29667"/>
        <dbReference type="ChEBI" id="CHEBI:15377"/>
    </reaction>
</comment>
<proteinExistence type="inferred from homology"/>
<evidence type="ECO:0000256" key="9">
    <source>
        <dbReference type="SAM" id="MobiDB-lite"/>
    </source>
</evidence>
<feature type="compositionally biased region" description="Polar residues" evidence="9">
    <location>
        <begin position="118"/>
        <end position="132"/>
    </location>
</feature>
<evidence type="ECO:0000256" key="7">
    <source>
        <dbReference type="ARBA" id="ARBA00023136"/>
    </source>
</evidence>
<evidence type="ECO:0000256" key="2">
    <source>
        <dbReference type="ARBA" id="ARBA00006175"/>
    </source>
</evidence>